<dbReference type="InterPro" id="IPR011650">
    <property type="entry name" value="Peptidase_M20_dimer"/>
</dbReference>
<feature type="domain" description="Peptidase M20 dimerisation" evidence="2">
    <location>
        <begin position="159"/>
        <end position="252"/>
    </location>
</feature>
<dbReference type="FunFam" id="3.30.70.360:FF:000004">
    <property type="entry name" value="Peptidase M20 domain-containing protein 2"/>
    <property type="match status" value="1"/>
</dbReference>
<dbReference type="GO" id="GO:0071713">
    <property type="term" value="F:para-aminobenzoyl-glutamate hydrolase activity"/>
    <property type="evidence" value="ECO:0007669"/>
    <property type="project" value="TreeGrafter"/>
</dbReference>
<dbReference type="PANTHER" id="PTHR30575:SF0">
    <property type="entry name" value="XAA-ARG DIPEPTIDASE"/>
    <property type="match status" value="1"/>
</dbReference>
<dbReference type="SUPFAM" id="SSF53187">
    <property type="entry name" value="Zn-dependent exopeptidases"/>
    <property type="match status" value="1"/>
</dbReference>
<dbReference type="InterPro" id="IPR002933">
    <property type="entry name" value="Peptidase_M20"/>
</dbReference>
<dbReference type="Gene3D" id="3.40.630.10">
    <property type="entry name" value="Zn peptidases"/>
    <property type="match status" value="1"/>
</dbReference>
<dbReference type="SUPFAM" id="SSF55031">
    <property type="entry name" value="Bacterial exopeptidase dimerisation domain"/>
    <property type="match status" value="1"/>
</dbReference>
<dbReference type="InterPro" id="IPR017439">
    <property type="entry name" value="Amidohydrolase"/>
</dbReference>
<dbReference type="AlphaFoldDB" id="A0A6N9QZQ1"/>
<reference evidence="3 4" key="1">
    <citation type="submission" date="2019-11" db="EMBL/GenBank/DDBJ databases">
        <title>Draft genome sequence of Kocuria indica DP-K7, a methyl red degrading Actinobacterium.</title>
        <authorList>
            <person name="Kumaran S."/>
            <person name="Tischler D."/>
            <person name="Ngo A.C.R."/>
            <person name="Schultes F."/>
        </authorList>
    </citation>
    <scope>NUCLEOTIDE SEQUENCE [LARGE SCALE GENOMIC DNA]</scope>
    <source>
        <strain evidence="3 4">DP-K7</strain>
    </source>
</reference>
<keyword evidence="3" id="KW-0378">Hydrolase</keyword>
<dbReference type="GO" id="GO:0016805">
    <property type="term" value="F:dipeptidase activity"/>
    <property type="evidence" value="ECO:0007669"/>
    <property type="project" value="InterPro"/>
</dbReference>
<dbReference type="Gene3D" id="3.30.70.360">
    <property type="match status" value="1"/>
</dbReference>
<dbReference type="InterPro" id="IPR052030">
    <property type="entry name" value="Peptidase_M20/M20A_hydrolases"/>
</dbReference>
<comment type="caution">
    <text evidence="3">The sequence shown here is derived from an EMBL/GenBank/DDBJ whole genome shotgun (WGS) entry which is preliminary data.</text>
</comment>
<dbReference type="CDD" id="cd03887">
    <property type="entry name" value="M20_Acy1L2"/>
    <property type="match status" value="1"/>
</dbReference>
<accession>A0A6N9QZQ1</accession>
<dbReference type="GO" id="GO:0005737">
    <property type="term" value="C:cytoplasm"/>
    <property type="evidence" value="ECO:0007669"/>
    <property type="project" value="TreeGrafter"/>
</dbReference>
<evidence type="ECO:0000313" key="4">
    <source>
        <dbReference type="Proteomes" id="UP000471026"/>
    </source>
</evidence>
<dbReference type="Pfam" id="PF07687">
    <property type="entry name" value="M20_dimer"/>
    <property type="match status" value="1"/>
</dbReference>
<dbReference type="GO" id="GO:0046657">
    <property type="term" value="P:folic acid catabolic process"/>
    <property type="evidence" value="ECO:0007669"/>
    <property type="project" value="TreeGrafter"/>
</dbReference>
<comment type="similarity">
    <text evidence="1">Belongs to the peptidase M20A family.</text>
</comment>
<dbReference type="PIRSF" id="PIRSF037226">
    <property type="entry name" value="Amidohydrolase_ACY1L2_prd"/>
    <property type="match status" value="1"/>
</dbReference>
<protein>
    <recommendedName>
        <fullName evidence="1">Peptidase M20 domain-containing protein 2</fullName>
    </recommendedName>
</protein>
<dbReference type="Pfam" id="PF01546">
    <property type="entry name" value="Peptidase_M20"/>
    <property type="match status" value="1"/>
</dbReference>
<dbReference type="NCBIfam" id="TIGR01891">
    <property type="entry name" value="amidohydrolases"/>
    <property type="match status" value="1"/>
</dbReference>
<dbReference type="InterPro" id="IPR036264">
    <property type="entry name" value="Bact_exopeptidase_dim_dom"/>
</dbReference>
<dbReference type="EMBL" id="WMHZ01000015">
    <property type="protein sequence ID" value="NDO78689.1"/>
    <property type="molecule type" value="Genomic_DNA"/>
</dbReference>
<dbReference type="Proteomes" id="UP000471026">
    <property type="component" value="Unassembled WGS sequence"/>
</dbReference>
<evidence type="ECO:0000259" key="2">
    <source>
        <dbReference type="Pfam" id="PF07687"/>
    </source>
</evidence>
<dbReference type="InterPro" id="IPR017144">
    <property type="entry name" value="Xaa-Arg_dipeptidase"/>
</dbReference>
<dbReference type="PANTHER" id="PTHR30575">
    <property type="entry name" value="PEPTIDASE M20"/>
    <property type="match status" value="1"/>
</dbReference>
<organism evidence="3 4">
    <name type="scientific">Kocuria marina subsp. indica</name>
    <dbReference type="NCBI Taxonomy" id="1049583"/>
    <lineage>
        <taxon>Bacteria</taxon>
        <taxon>Bacillati</taxon>
        <taxon>Actinomycetota</taxon>
        <taxon>Actinomycetes</taxon>
        <taxon>Micrococcales</taxon>
        <taxon>Micrococcaceae</taxon>
        <taxon>Kocuria</taxon>
    </lineage>
</organism>
<evidence type="ECO:0000313" key="3">
    <source>
        <dbReference type="EMBL" id="NDO78689.1"/>
    </source>
</evidence>
<gene>
    <name evidence="3" type="ORF">GKZ75_10750</name>
</gene>
<sequence>MYSTAEERVLALSHRIHASPELGLREVQASQWVADQLRELPGARVEHGLGSLPTAVRAEAGSGDLLLTVCAEYDALPDVGHACGHNIIAASAVGAFTILAQLADDLGVTVRLLGTPAEETMGGKITLMDEGFFDGTHAAMMIHPGNKDQATMRPYACSGYRVIYRGRSAHASAEPYKGINALDALTVAMTSIGLARQQLHPHQQIHGCVLRAGSAPNVIPELAEAEYMIRADTVESLRDLEATFRRCLEAGALATGATLELEEEGSSYLSMRNDTRMSTLFSANSNELGRPLSEDVELGGSTDMGNVSQRFPSIHPMLSLGEGTPDIHSPAFTEFAGSDRADLAVRDGAVAMAWTCIDLATSPELRDELLSGKNF</sequence>
<evidence type="ECO:0000256" key="1">
    <source>
        <dbReference type="PIRNR" id="PIRNR037226"/>
    </source>
</evidence>
<name>A0A6N9QZQ1_9MICC</name>
<proteinExistence type="inferred from homology"/>